<dbReference type="GO" id="GO:0005975">
    <property type="term" value="P:carbohydrate metabolic process"/>
    <property type="evidence" value="ECO:0007669"/>
    <property type="project" value="UniProtKB-ARBA"/>
</dbReference>
<dbReference type="InterPro" id="IPR008271">
    <property type="entry name" value="Ser/Thr_kinase_AS"/>
</dbReference>
<keyword evidence="2 12" id="KW-0723">Serine/threonine-protein kinase</keyword>
<dbReference type="AlphaFoldDB" id="R7YFG7"/>
<dbReference type="PANTHER" id="PTHR43289:SF6">
    <property type="entry name" value="SERINE_THREONINE-PROTEIN KINASE NEKL-3"/>
    <property type="match status" value="1"/>
</dbReference>
<dbReference type="Proteomes" id="UP000013569">
    <property type="component" value="Unassembled WGS sequence"/>
</dbReference>
<comment type="caution">
    <text evidence="12">The sequence shown here is derived from an EMBL/GenBank/DDBJ whole genome shotgun (WGS) entry which is preliminary data.</text>
</comment>
<dbReference type="SUPFAM" id="SSF56112">
    <property type="entry name" value="Protein kinase-like (PK-like)"/>
    <property type="match status" value="1"/>
</dbReference>
<evidence type="ECO:0000256" key="10">
    <source>
        <dbReference type="SAM" id="Phobius"/>
    </source>
</evidence>
<evidence type="ECO:0000256" key="8">
    <source>
        <dbReference type="ARBA" id="ARBA00048679"/>
    </source>
</evidence>
<dbReference type="PROSITE" id="PS00108">
    <property type="entry name" value="PROTEIN_KINASE_ST"/>
    <property type="match status" value="1"/>
</dbReference>
<evidence type="ECO:0000256" key="6">
    <source>
        <dbReference type="ARBA" id="ARBA00022840"/>
    </source>
</evidence>
<dbReference type="OrthoDB" id="9801841at2"/>
<dbReference type="PATRIC" id="fig|1316928.3.peg.112"/>
<evidence type="ECO:0000256" key="7">
    <source>
        <dbReference type="ARBA" id="ARBA00047899"/>
    </source>
</evidence>
<dbReference type="PANTHER" id="PTHR43289">
    <property type="entry name" value="MITOGEN-ACTIVATED PROTEIN KINASE KINASE KINASE 20-RELATED"/>
    <property type="match status" value="1"/>
</dbReference>
<dbReference type="InterPro" id="IPR036116">
    <property type="entry name" value="FN3_sf"/>
</dbReference>
<dbReference type="InterPro" id="IPR000719">
    <property type="entry name" value="Prot_kinase_dom"/>
</dbReference>
<dbReference type="PROSITE" id="PS50011">
    <property type="entry name" value="PROTEIN_KINASE_DOM"/>
    <property type="match status" value="1"/>
</dbReference>
<dbReference type="SMART" id="SM00220">
    <property type="entry name" value="S_TKc"/>
    <property type="match status" value="1"/>
</dbReference>
<dbReference type="Gene3D" id="2.60.40.10">
    <property type="entry name" value="Immunoglobulins"/>
    <property type="match status" value="1"/>
</dbReference>
<evidence type="ECO:0000313" key="12">
    <source>
        <dbReference type="EMBL" id="EON34697.1"/>
    </source>
</evidence>
<evidence type="ECO:0000256" key="1">
    <source>
        <dbReference type="ARBA" id="ARBA00012513"/>
    </source>
</evidence>
<gene>
    <name evidence="12" type="ORF">GTC6_00540</name>
</gene>
<dbReference type="Pfam" id="PF00069">
    <property type="entry name" value="Pkinase"/>
    <property type="match status" value="1"/>
</dbReference>
<feature type="region of interest" description="Disordered" evidence="9">
    <location>
        <begin position="291"/>
        <end position="365"/>
    </location>
</feature>
<dbReference type="FunFam" id="3.30.200.20:FF:000035">
    <property type="entry name" value="Serine/threonine protein kinase Stk1"/>
    <property type="match status" value="1"/>
</dbReference>
<dbReference type="GO" id="GO:0005524">
    <property type="term" value="F:ATP binding"/>
    <property type="evidence" value="ECO:0007669"/>
    <property type="project" value="UniProtKB-KW"/>
</dbReference>
<evidence type="ECO:0000313" key="13">
    <source>
        <dbReference type="Proteomes" id="UP000013569"/>
    </source>
</evidence>
<dbReference type="SUPFAM" id="SSF49265">
    <property type="entry name" value="Fibronectin type III"/>
    <property type="match status" value="1"/>
</dbReference>
<evidence type="ECO:0000256" key="5">
    <source>
        <dbReference type="ARBA" id="ARBA00022777"/>
    </source>
</evidence>
<dbReference type="Gene3D" id="3.30.200.20">
    <property type="entry name" value="Phosphorylase Kinase, domain 1"/>
    <property type="match status" value="1"/>
</dbReference>
<keyword evidence="5 12" id="KW-0418">Kinase</keyword>
<evidence type="ECO:0000256" key="2">
    <source>
        <dbReference type="ARBA" id="ARBA00022527"/>
    </source>
</evidence>
<dbReference type="GO" id="GO:0004674">
    <property type="term" value="F:protein serine/threonine kinase activity"/>
    <property type="evidence" value="ECO:0007669"/>
    <property type="project" value="UniProtKB-KW"/>
</dbReference>
<dbReference type="EC" id="2.7.11.1" evidence="1"/>
<feature type="transmembrane region" description="Helical" evidence="10">
    <location>
        <begin position="372"/>
        <end position="393"/>
    </location>
</feature>
<evidence type="ECO:0000259" key="11">
    <source>
        <dbReference type="PROSITE" id="PS50011"/>
    </source>
</evidence>
<dbReference type="InterPro" id="IPR013783">
    <property type="entry name" value="Ig-like_fold"/>
</dbReference>
<dbReference type="RefSeq" id="WP_010840596.1">
    <property type="nucleotide sequence ID" value="NZ_AQPW01000001.1"/>
</dbReference>
<keyword evidence="4" id="KW-0547">Nucleotide-binding</keyword>
<keyword evidence="10" id="KW-0812">Transmembrane</keyword>
<comment type="catalytic activity">
    <reaction evidence="8">
        <text>L-seryl-[protein] + ATP = O-phospho-L-seryl-[protein] + ADP + H(+)</text>
        <dbReference type="Rhea" id="RHEA:17989"/>
        <dbReference type="Rhea" id="RHEA-COMP:9863"/>
        <dbReference type="Rhea" id="RHEA-COMP:11604"/>
        <dbReference type="ChEBI" id="CHEBI:15378"/>
        <dbReference type="ChEBI" id="CHEBI:29999"/>
        <dbReference type="ChEBI" id="CHEBI:30616"/>
        <dbReference type="ChEBI" id="CHEBI:83421"/>
        <dbReference type="ChEBI" id="CHEBI:456216"/>
        <dbReference type="EC" id="2.7.11.1"/>
    </reaction>
</comment>
<evidence type="ECO:0000256" key="3">
    <source>
        <dbReference type="ARBA" id="ARBA00022679"/>
    </source>
</evidence>
<dbReference type="CDD" id="cd14014">
    <property type="entry name" value="STKc_PknB_like"/>
    <property type="match status" value="1"/>
</dbReference>
<comment type="catalytic activity">
    <reaction evidence="7">
        <text>L-threonyl-[protein] + ATP = O-phospho-L-threonyl-[protein] + ADP + H(+)</text>
        <dbReference type="Rhea" id="RHEA:46608"/>
        <dbReference type="Rhea" id="RHEA-COMP:11060"/>
        <dbReference type="Rhea" id="RHEA-COMP:11605"/>
        <dbReference type="ChEBI" id="CHEBI:15378"/>
        <dbReference type="ChEBI" id="CHEBI:30013"/>
        <dbReference type="ChEBI" id="CHEBI:30616"/>
        <dbReference type="ChEBI" id="CHEBI:61977"/>
        <dbReference type="ChEBI" id="CHEBI:456216"/>
        <dbReference type="EC" id="2.7.11.1"/>
    </reaction>
</comment>
<reference evidence="12 13" key="1">
    <citation type="journal article" date="2013" name="Genome Announc.">
        <title>Draft Genome Sequence of a Benzothiophene-Desulfurizing Bacterium, Gordona terrae Strain C-6.</title>
        <authorList>
            <person name="Wang W."/>
            <person name="Ma T."/>
            <person name="Ren Y."/>
            <person name="Li G."/>
        </authorList>
    </citation>
    <scope>NUCLEOTIDE SEQUENCE [LARGE SCALE GENOMIC DNA]</scope>
    <source>
        <strain evidence="12 13">C-6</strain>
    </source>
</reference>
<evidence type="ECO:0000256" key="4">
    <source>
        <dbReference type="ARBA" id="ARBA00022741"/>
    </source>
</evidence>
<proteinExistence type="predicted"/>
<keyword evidence="6" id="KW-0067">ATP-binding</keyword>
<keyword evidence="10" id="KW-1133">Transmembrane helix</keyword>
<dbReference type="InterPro" id="IPR011009">
    <property type="entry name" value="Kinase-like_dom_sf"/>
</dbReference>
<keyword evidence="10" id="KW-0472">Membrane</keyword>
<protein>
    <recommendedName>
        <fullName evidence="1">non-specific serine/threonine protein kinase</fullName>
        <ecNumber evidence="1">2.7.11.1</ecNumber>
    </recommendedName>
</protein>
<organism evidence="12 13">
    <name type="scientific">Gordonia terrae C-6</name>
    <dbReference type="NCBI Taxonomy" id="1316928"/>
    <lineage>
        <taxon>Bacteria</taxon>
        <taxon>Bacillati</taxon>
        <taxon>Actinomycetota</taxon>
        <taxon>Actinomycetes</taxon>
        <taxon>Mycobacteriales</taxon>
        <taxon>Gordoniaceae</taxon>
        <taxon>Gordonia</taxon>
    </lineage>
</organism>
<feature type="domain" description="Protein kinase" evidence="11">
    <location>
        <begin position="11"/>
        <end position="283"/>
    </location>
</feature>
<sequence>MYQVGDLIAGYRVLGVLGRGGMGEVYQVAHPRLPRADALKVLRSVHATDPVFRARFEREADIVAPLHHPNIVAVYDRGVFEGLLWIAMEYVPGTDAARMLARESPLDPGLACTIIAGAAAGLDAAHRRGVMHRDIKPANILITPGEAGDDGGVGGPEAIKLTDFGIAQVLDEVTHLTGTGITIGTMRYASPEQIEGLRVDGRSDIYSLAATAYELLTGAPPFDSPSLHGLMTAHMHHEPPSASARNRALPAAVDRVLARAIAKEPGRRHPTAGEFAAALADVFDSRATLIGPVVQPHPPEASATRGPDDDPPAGSGYAGTGVDVGVRPAISDPGPGGALHAPPSGVAPEPPPAWPSDDDATQPNPVRRPRSLIVIGIVAMLVAGILGAGIGLVRMSATALDTPDPPDAEVTTAAVELSWNHVAGATGYVVTQNDTVIYSGPATEFTAPRPVPGSYTYQVAAHDDGRMSDFSRNSEQVDVFMTWGHLQPIADLYHDLIPATPLSTNGFDAMRCWGEDGDLAFSSSKRTVSCTRDADTTTGAGSAGPSGPEVAAYQVIVDAYDTPEEAVASAKVTAYDLRGVDYTTAQGHTGTLYLSDKQREQGQAILTFDDGDHARSVVWVVVPGKPAAAAGDVLKRLPI</sequence>
<name>R7YFG7_9ACTN</name>
<accession>R7YFG7</accession>
<dbReference type="EMBL" id="AQPW01000001">
    <property type="protein sequence ID" value="EON34697.1"/>
    <property type="molecule type" value="Genomic_DNA"/>
</dbReference>
<keyword evidence="3" id="KW-0808">Transferase</keyword>
<evidence type="ECO:0000256" key="9">
    <source>
        <dbReference type="SAM" id="MobiDB-lite"/>
    </source>
</evidence>
<dbReference type="Gene3D" id="1.10.510.10">
    <property type="entry name" value="Transferase(Phosphotransferase) domain 1"/>
    <property type="match status" value="1"/>
</dbReference>